<feature type="transmembrane region" description="Helical" evidence="1">
    <location>
        <begin position="324"/>
        <end position="346"/>
    </location>
</feature>
<keyword evidence="1" id="KW-0472">Membrane</keyword>
<evidence type="ECO:0000313" key="3">
    <source>
        <dbReference type="Proteomes" id="UP001295684"/>
    </source>
</evidence>
<protein>
    <submittedName>
        <fullName evidence="2">Uncharacterized protein</fullName>
    </submittedName>
</protein>
<sequence>MGAQYSACERKNSITLNWHFGFFICRFMYTTFQDCMNENCKISIANPNRQNYIFRVSSYSFMDLQSFDLNAQMVADYKIIIRKNDEEFVAVGLGLGFALRPRFGGWWSSNKWCFDDGGTINYIYRFANGFSTYLAYNRGYNLSLNLDTRIYDNTMSESVEEKKEVFSFNAEFDEEEIIDGEDLIDIKLPENPDHLDKVHDFTVFRIDQEVGLLAKIEEWTVDAFAKMYKEETISQDSFAESIMVSGGNVSPEEFEELIKENNAYEVELPEEQPQDQYNKKRKQLILIFMIMIISINTRAWICWKKNSSDPSRKRLKEGLPRKNIISGGISSSFFVKLISEMIIILICK</sequence>
<keyword evidence="1" id="KW-1133">Transmembrane helix</keyword>
<evidence type="ECO:0000256" key="1">
    <source>
        <dbReference type="SAM" id="Phobius"/>
    </source>
</evidence>
<keyword evidence="1" id="KW-0812">Transmembrane</keyword>
<organism evidence="2 3">
    <name type="scientific">Euplotes crassus</name>
    <dbReference type="NCBI Taxonomy" id="5936"/>
    <lineage>
        <taxon>Eukaryota</taxon>
        <taxon>Sar</taxon>
        <taxon>Alveolata</taxon>
        <taxon>Ciliophora</taxon>
        <taxon>Intramacronucleata</taxon>
        <taxon>Spirotrichea</taxon>
        <taxon>Hypotrichia</taxon>
        <taxon>Euplotida</taxon>
        <taxon>Euplotidae</taxon>
        <taxon>Moneuplotes</taxon>
    </lineage>
</organism>
<dbReference type="EMBL" id="CAMPGE010014589">
    <property type="protein sequence ID" value="CAI2373252.1"/>
    <property type="molecule type" value="Genomic_DNA"/>
</dbReference>
<keyword evidence="3" id="KW-1185">Reference proteome</keyword>
<feature type="transmembrane region" description="Helical" evidence="1">
    <location>
        <begin position="284"/>
        <end position="303"/>
    </location>
</feature>
<accession>A0AAD2CX67</accession>
<dbReference type="AlphaFoldDB" id="A0AAD2CX67"/>
<comment type="caution">
    <text evidence="2">The sequence shown here is derived from an EMBL/GenBank/DDBJ whole genome shotgun (WGS) entry which is preliminary data.</text>
</comment>
<dbReference type="Proteomes" id="UP001295684">
    <property type="component" value="Unassembled WGS sequence"/>
</dbReference>
<reference evidence="2" key="1">
    <citation type="submission" date="2023-07" db="EMBL/GenBank/DDBJ databases">
        <authorList>
            <consortium name="AG Swart"/>
            <person name="Singh M."/>
            <person name="Singh A."/>
            <person name="Seah K."/>
            <person name="Emmerich C."/>
        </authorList>
    </citation>
    <scope>NUCLEOTIDE SEQUENCE</scope>
    <source>
        <strain evidence="2">DP1</strain>
    </source>
</reference>
<gene>
    <name evidence="2" type="ORF">ECRASSUSDP1_LOCUS14593</name>
</gene>
<evidence type="ECO:0000313" key="2">
    <source>
        <dbReference type="EMBL" id="CAI2373252.1"/>
    </source>
</evidence>
<name>A0AAD2CX67_EUPCR</name>
<proteinExistence type="predicted"/>